<dbReference type="Proteomes" id="UP001057279">
    <property type="component" value="Linkage Group LG01"/>
</dbReference>
<dbReference type="EMBL" id="CM043026">
    <property type="protein sequence ID" value="KAI4590885.1"/>
    <property type="molecule type" value="Genomic_DNA"/>
</dbReference>
<sequence length="1064" mass="113011">MVQPPPSAFEPGPAVRDAACGTRAPCRRLLLVPGIEFLASLLPQKLPPCSCPGTPRPLAELSSAPVGPRPWVENSPANFTDLLDEECLRDWRSTIPKMEKTDGRQAPLYSLAYTKDQSSQGDEEKDPPKSHPYSVETPYGFHLDLDFLKYVDDIEKGNTIKRIPIHRRAKQAKFSTLPRNFSLPDSGACPHAVLSHPSWSPMVSRKVLGTEARAQPLPLGDHPQAPQAASGSELSYHRKALLMETARQLEAAAAPGEAELTSGSGRPQLLRASSMPATLLQTRASEDPSLNSGPPTPPVLPQLQGEGVVCDDAFGPAEGFAGFSNSTPRAATHLEVRESGDLVPGIAELIQEGPEPPESEEEAPNHLSFPSPPFSSQNALVVLEEAEDQQESRGAQVVVTSPSSPTPSPPPLPSPIPENELPLEEIELNISEIPPPPPVEVDVRSIGIRVTEESLGLASLDPGSISSLKQQISDLEGELSGRTEELAQVRAALQRQEEEIKARGQRIQELECTVAQLVEKLSGGNTKDAQGQTDAMVGTDPLQGLLTRQSCDKSIGVSLLGSVGSESWGARGEGNGPLWGRESHTRGDGSPAGLVSPSQPSLPQGSETVLMPSSHSCLSTELRIEEGGSEQAGGSSVGIKGLDRGVGGSPGSAERKAPPAGREEAGPELSGKERPGRPPGSPTDATIGQYVKKIQELLQEQWSCLEHGYPELARAIKQPASKLSSIQSQLQSSLNLLLSAYSAQAPPQKEPPGPSSSPPMEISPSTSLKSIMKKKDYGFRAGGNGTKKNLQFVGVNGGYETTSSEETSGEDSSPEDLSDSEAEKKCDGPEPKQGKDAHLSCRKQSLNTISQEWFRISSRKSSSPAVVAAYLHGVQPHSPHLLKLLVNLADGNGNTALHYSVSHSNFSIVKLLLETGVCNVDHQNKAGYTAVMITPLASAETDEDMAVVWKLLREGNVNIQATQGGQTALMLGVSHDRGDMVQALLSCQADVNLQDHDGSSALMLACCHGNTDMVRLLLAHPACDTSLTDKAGRTALSIALKSPAHVEIAGLLRAHSKQGRPLGP</sequence>
<proteinExistence type="predicted"/>
<organism evidence="1 2">
    <name type="scientific">Ovis ammon polii x Ovis aries</name>
    <dbReference type="NCBI Taxonomy" id="2918886"/>
    <lineage>
        <taxon>Eukaryota</taxon>
        <taxon>Metazoa</taxon>
        <taxon>Chordata</taxon>
        <taxon>Craniata</taxon>
        <taxon>Vertebrata</taxon>
        <taxon>Euteleostomi</taxon>
        <taxon>Mammalia</taxon>
        <taxon>Eutheria</taxon>
        <taxon>Laurasiatheria</taxon>
        <taxon>Artiodactyla</taxon>
        <taxon>Ruminantia</taxon>
        <taxon>Pecora</taxon>
        <taxon>Bovidae</taxon>
        <taxon>Caprinae</taxon>
        <taxon>Ovis</taxon>
    </lineage>
</organism>
<comment type="caution">
    <text evidence="1">The sequence shown here is derived from an EMBL/GenBank/DDBJ whole genome shotgun (WGS) entry which is preliminary data.</text>
</comment>
<gene>
    <name evidence="1" type="ORF">MJG53_001934</name>
</gene>
<evidence type="ECO:0000313" key="1">
    <source>
        <dbReference type="EMBL" id="KAI4590885.1"/>
    </source>
</evidence>
<name>A0ACB9VLX0_9CETA</name>
<accession>A0ACB9VLX0</accession>
<protein>
    <submittedName>
        <fullName evidence="1">Uncharacterized protein</fullName>
    </submittedName>
</protein>
<reference evidence="1" key="1">
    <citation type="submission" date="2022-03" db="EMBL/GenBank/DDBJ databases">
        <title>Genomic analyses of argali, domestic sheep and their hybrids provide insights into chromosomal evolution, heterosis and genetic basis of agronomic traits.</title>
        <authorList>
            <person name="Li M."/>
        </authorList>
    </citation>
    <scope>NUCLEOTIDE SEQUENCE</scope>
    <source>
        <strain evidence="1">F1 hybrid</strain>
    </source>
</reference>
<keyword evidence="2" id="KW-1185">Reference proteome</keyword>
<evidence type="ECO:0000313" key="2">
    <source>
        <dbReference type="Proteomes" id="UP001057279"/>
    </source>
</evidence>